<sequence>MSRAAGCCWDKCVQWGEVQPSRSSDDYPPVIANGTKGVPNMKKDVIKGMVNGDDKRKGHGQRTNHDHARHKDIPSRLNEHLYNAYVTDDDLF</sequence>
<keyword evidence="3" id="KW-1185">Reference proteome</keyword>
<dbReference type="Proteomes" id="UP001461498">
    <property type="component" value="Unassembled WGS sequence"/>
</dbReference>
<feature type="compositionally biased region" description="Basic and acidic residues" evidence="1">
    <location>
        <begin position="63"/>
        <end position="74"/>
    </location>
</feature>
<protein>
    <submittedName>
        <fullName evidence="2">Uncharacterized protein</fullName>
    </submittedName>
</protein>
<reference evidence="2 3" key="1">
    <citation type="submission" date="2022-12" db="EMBL/GenBank/DDBJ databases">
        <title>Chromosome-level genome assembly of true bugs.</title>
        <authorList>
            <person name="Ma L."/>
            <person name="Li H."/>
        </authorList>
    </citation>
    <scope>NUCLEOTIDE SEQUENCE [LARGE SCALE GENOMIC DNA]</scope>
    <source>
        <strain evidence="2">Lab_2022b</strain>
    </source>
</reference>
<dbReference type="AlphaFoldDB" id="A0AAW1DEL7"/>
<comment type="caution">
    <text evidence="2">The sequence shown here is derived from an EMBL/GenBank/DDBJ whole genome shotgun (WGS) entry which is preliminary data.</text>
</comment>
<proteinExistence type="predicted"/>
<organism evidence="2 3">
    <name type="scientific">Rhynocoris fuscipes</name>
    <dbReference type="NCBI Taxonomy" id="488301"/>
    <lineage>
        <taxon>Eukaryota</taxon>
        <taxon>Metazoa</taxon>
        <taxon>Ecdysozoa</taxon>
        <taxon>Arthropoda</taxon>
        <taxon>Hexapoda</taxon>
        <taxon>Insecta</taxon>
        <taxon>Pterygota</taxon>
        <taxon>Neoptera</taxon>
        <taxon>Paraneoptera</taxon>
        <taxon>Hemiptera</taxon>
        <taxon>Heteroptera</taxon>
        <taxon>Panheteroptera</taxon>
        <taxon>Cimicomorpha</taxon>
        <taxon>Reduviidae</taxon>
        <taxon>Harpactorinae</taxon>
        <taxon>Harpactorini</taxon>
        <taxon>Rhynocoris</taxon>
    </lineage>
</organism>
<evidence type="ECO:0000313" key="3">
    <source>
        <dbReference type="Proteomes" id="UP001461498"/>
    </source>
</evidence>
<feature type="region of interest" description="Disordered" evidence="1">
    <location>
        <begin position="20"/>
        <end position="74"/>
    </location>
</feature>
<evidence type="ECO:0000256" key="1">
    <source>
        <dbReference type="SAM" id="MobiDB-lite"/>
    </source>
</evidence>
<dbReference type="EMBL" id="JAPXFL010000005">
    <property type="protein sequence ID" value="KAK9506850.1"/>
    <property type="molecule type" value="Genomic_DNA"/>
</dbReference>
<name>A0AAW1DEL7_9HEMI</name>
<gene>
    <name evidence="2" type="ORF">O3M35_008712</name>
</gene>
<evidence type="ECO:0000313" key="2">
    <source>
        <dbReference type="EMBL" id="KAK9506850.1"/>
    </source>
</evidence>
<accession>A0AAW1DEL7</accession>
<feature type="compositionally biased region" description="Basic and acidic residues" evidence="1">
    <location>
        <begin position="41"/>
        <end position="56"/>
    </location>
</feature>